<keyword evidence="1" id="KW-0862">Zinc</keyword>
<dbReference type="GO" id="GO:0008270">
    <property type="term" value="F:zinc ion binding"/>
    <property type="evidence" value="ECO:0007669"/>
    <property type="project" value="UniProtKB-KW"/>
</dbReference>
<dbReference type="AlphaFoldDB" id="M0IBR7"/>
<proteinExistence type="predicted"/>
<evidence type="ECO:0000256" key="1">
    <source>
        <dbReference type="PROSITE-ProRule" id="PRU00325"/>
    </source>
</evidence>
<evidence type="ECO:0000259" key="3">
    <source>
        <dbReference type="PROSITE" id="PS50966"/>
    </source>
</evidence>
<keyword evidence="5" id="KW-1185">Reference proteome</keyword>
<keyword evidence="1" id="KW-0863">Zinc-finger</keyword>
<comment type="caution">
    <text evidence="4">The sequence shown here is derived from an EMBL/GenBank/DDBJ whole genome shotgun (WGS) entry which is preliminary data.</text>
</comment>
<dbReference type="InterPro" id="IPR007527">
    <property type="entry name" value="Znf_SWIM"/>
</dbReference>
<dbReference type="Pfam" id="PF04434">
    <property type="entry name" value="SWIM"/>
    <property type="match status" value="1"/>
</dbReference>
<dbReference type="PATRIC" id="fig|662479.7.peg.2476"/>
<feature type="region of interest" description="Disordered" evidence="2">
    <location>
        <begin position="107"/>
        <end position="145"/>
    </location>
</feature>
<protein>
    <recommendedName>
        <fullName evidence="3">SWIM-type domain-containing protein</fullName>
    </recommendedName>
</protein>
<evidence type="ECO:0000313" key="4">
    <source>
        <dbReference type="EMBL" id="ELZ92884.1"/>
    </source>
</evidence>
<accession>M0IBR7</accession>
<dbReference type="PROSITE" id="PS50966">
    <property type="entry name" value="ZF_SWIM"/>
    <property type="match status" value="1"/>
</dbReference>
<feature type="domain" description="SWIM-type" evidence="3">
    <location>
        <begin position="57"/>
        <end position="97"/>
    </location>
</feature>
<dbReference type="RefSeq" id="WP_008320772.1">
    <property type="nucleotide sequence ID" value="NZ_AOLN01000017.1"/>
</dbReference>
<dbReference type="EMBL" id="AOLN01000017">
    <property type="protein sequence ID" value="ELZ92884.1"/>
    <property type="molecule type" value="Genomic_DNA"/>
</dbReference>
<feature type="compositionally biased region" description="Polar residues" evidence="2">
    <location>
        <begin position="108"/>
        <end position="121"/>
    </location>
</feature>
<keyword evidence="1" id="KW-0479">Metal-binding</keyword>
<evidence type="ECO:0000313" key="5">
    <source>
        <dbReference type="Proteomes" id="UP000011550"/>
    </source>
</evidence>
<reference evidence="4 5" key="1">
    <citation type="journal article" date="2014" name="PLoS Genet.">
        <title>Phylogenetically driven sequencing of extremely halophilic archaea reveals strategies for static and dynamic osmo-response.</title>
        <authorList>
            <person name="Becker E.A."/>
            <person name="Seitzer P.M."/>
            <person name="Tritt A."/>
            <person name="Larsen D."/>
            <person name="Krusor M."/>
            <person name="Yao A.I."/>
            <person name="Wu D."/>
            <person name="Madern D."/>
            <person name="Eisen J.A."/>
            <person name="Darling A.E."/>
            <person name="Facciotti M.T."/>
        </authorList>
    </citation>
    <scope>NUCLEOTIDE SEQUENCE [LARGE SCALE GENOMIC DNA]</scope>
    <source>
        <strain evidence="4 5">ATCC BAA-1512</strain>
    </source>
</reference>
<gene>
    <name evidence="4" type="ORF">C440_12224</name>
</gene>
<dbReference type="OrthoDB" id="189856at2157"/>
<organism evidence="4 5">
    <name type="scientific">Haloferax mucosum ATCC BAA-1512</name>
    <dbReference type="NCBI Taxonomy" id="662479"/>
    <lineage>
        <taxon>Archaea</taxon>
        <taxon>Methanobacteriati</taxon>
        <taxon>Methanobacteriota</taxon>
        <taxon>Stenosarchaea group</taxon>
        <taxon>Halobacteria</taxon>
        <taxon>Halobacteriales</taxon>
        <taxon>Haloferacaceae</taxon>
        <taxon>Haloferax</taxon>
    </lineage>
</organism>
<dbReference type="Proteomes" id="UP000011550">
    <property type="component" value="Unassembled WGS sequence"/>
</dbReference>
<sequence length="176" mass="19093">MSANDSTAKKSIVTELNFGAKTSKRVSWESWEFAVEAPHLVRVTNASYGFEKADHSYLVGVEDRDGVLVPAECECPADKYNEEYDCKHKVALATVGGPVVLEAAVNFPTPSGNPERSNASTVADKLRADGGATTKRIGGESKPLDAEEHDECDCAELSDDFPCWPCVRDGNRELPE</sequence>
<evidence type="ECO:0000256" key="2">
    <source>
        <dbReference type="SAM" id="MobiDB-lite"/>
    </source>
</evidence>
<name>M0IBR7_9EURY</name>